<gene>
    <name evidence="1" type="ORF">NSCAC_1640</name>
</gene>
<dbReference type="KEGG" id="ntg:NSCAC_1640"/>
<evidence type="ECO:0000313" key="2">
    <source>
        <dbReference type="Proteomes" id="UP000516072"/>
    </source>
</evidence>
<proteinExistence type="predicted"/>
<dbReference type="AlphaFoldDB" id="A0A7G1QBQ3"/>
<keyword evidence="2" id="KW-1185">Reference proteome</keyword>
<reference evidence="1 2" key="1">
    <citation type="submission" date="2020-03" db="EMBL/GenBank/DDBJ databases">
        <authorList>
            <person name="Picone N."/>
        </authorList>
    </citation>
    <scope>NUCLEOTIDE SEQUENCE [LARGE SCALE GENOMIC DNA]</scope>
    <source>
        <strain evidence="1">NSCAC1</strain>
    </source>
</reference>
<protein>
    <submittedName>
        <fullName evidence="1">Uncharacterized protein</fullName>
    </submittedName>
</protein>
<sequence length="41" mass="4712">MELGNADRSYLCCLKNRQELILISQNLTIRSHDPIALDIQL</sequence>
<accession>A0A7G1QBQ3</accession>
<evidence type="ECO:0000313" key="1">
    <source>
        <dbReference type="EMBL" id="CAB1277379.1"/>
    </source>
</evidence>
<organism evidence="1 2">
    <name type="scientific">Candidatus Nitrosacidococcus tergens</name>
    <dbReference type="NCBI Taxonomy" id="553981"/>
    <lineage>
        <taxon>Bacteria</taxon>
        <taxon>Pseudomonadati</taxon>
        <taxon>Pseudomonadota</taxon>
        <taxon>Gammaproteobacteria</taxon>
        <taxon>Chromatiales</taxon>
        <taxon>Chromatiaceae</taxon>
        <taxon>Candidatus Nitrosacidococcus</taxon>
    </lineage>
</organism>
<dbReference type="EMBL" id="LR778175">
    <property type="protein sequence ID" value="CAB1277379.1"/>
    <property type="molecule type" value="Genomic_DNA"/>
</dbReference>
<dbReference type="Proteomes" id="UP000516072">
    <property type="component" value="Chromosome"/>
</dbReference>
<name>A0A7G1QBQ3_9GAMM</name>